<dbReference type="GO" id="GO:0016020">
    <property type="term" value="C:membrane"/>
    <property type="evidence" value="ECO:0007669"/>
    <property type="project" value="UniProtKB-SubCell"/>
</dbReference>
<comment type="subcellular location">
    <subcellularLocation>
        <location evidence="1">Membrane</location>
    </subcellularLocation>
</comment>
<keyword evidence="2" id="KW-0472">Membrane</keyword>
<dbReference type="PANTHER" id="PTHR46825:SF11">
    <property type="entry name" value="PENICILLIN-BINDING PROTEIN 4"/>
    <property type="match status" value="1"/>
</dbReference>
<evidence type="ECO:0000313" key="5">
    <source>
        <dbReference type="EMBL" id="SIT25441.1"/>
    </source>
</evidence>
<evidence type="ECO:0000256" key="2">
    <source>
        <dbReference type="ARBA" id="ARBA00023136"/>
    </source>
</evidence>
<dbReference type="Pfam" id="PF00144">
    <property type="entry name" value="Beta-lactamase"/>
    <property type="match status" value="1"/>
</dbReference>
<dbReference type="EMBL" id="FTOR01000006">
    <property type="protein sequence ID" value="SIT25441.1"/>
    <property type="molecule type" value="Genomic_DNA"/>
</dbReference>
<sequence length="387" mass="44243">MRQAYNLLYLFLFLFFGAFTACSQAGSNEKNEADATGVTGADFHFSGLTPESKSYYKARIEAAYHTILGPNFNGSILVAKNGEIIFEDYKGYADFRDKTPITANTPFHLASISKTFTGTTVLKLWQQGRLSLDDTLQKFFPTLPYPGISVRMLLSHRSGLPNYLYFFDSCWNKKVKASNEDVLNFMVQHKPRLDNQPNRNFHYCNTNYVLLAMIVEKITGMNYPQYMKDSVFTPLGMSHTFVFSAKDTSQYVPTYIGNRPYPMDHLDCTYGDKNIYSTVQDMFLWDKALYQHTFVSAATLDSAFTPQSLEKRSMHNYGLGWRLFTNAGDTIIYHNGKWHGSNTSFTRMVQDTATIIVLGNKYNRMIYQSKRMADIFTGGHDINKLEE</sequence>
<dbReference type="InterPro" id="IPR001466">
    <property type="entry name" value="Beta-lactam-related"/>
</dbReference>
<proteinExistence type="predicted"/>
<dbReference type="AlphaFoldDB" id="A0A173MFA0"/>
<reference evidence="6" key="1">
    <citation type="submission" date="2017-01" db="EMBL/GenBank/DDBJ databases">
        <authorList>
            <person name="Varghese N."/>
            <person name="Submissions S."/>
        </authorList>
    </citation>
    <scope>NUCLEOTIDE SEQUENCE [LARGE SCALE GENOMIC DNA]</scope>
    <source>
        <strain evidence="6">DSM 21054</strain>
    </source>
</reference>
<accession>A0A173MFA0</accession>
<dbReference type="Gene3D" id="3.40.710.10">
    <property type="entry name" value="DD-peptidase/beta-lactamase superfamily"/>
    <property type="match status" value="1"/>
</dbReference>
<dbReference type="KEGG" id="fln:FLA_2261"/>
<keyword evidence="3" id="KW-0732">Signal</keyword>
<gene>
    <name evidence="5" type="ORF">SAMN05421788_106312</name>
</gene>
<dbReference type="Proteomes" id="UP000186917">
    <property type="component" value="Unassembled WGS sequence"/>
</dbReference>
<dbReference type="InterPro" id="IPR012338">
    <property type="entry name" value="Beta-lactam/transpept-like"/>
</dbReference>
<evidence type="ECO:0000313" key="6">
    <source>
        <dbReference type="Proteomes" id="UP000186917"/>
    </source>
</evidence>
<dbReference type="OrthoDB" id="9793489at2"/>
<dbReference type="PANTHER" id="PTHR46825">
    <property type="entry name" value="D-ALANYL-D-ALANINE-CARBOXYPEPTIDASE/ENDOPEPTIDASE AMPH"/>
    <property type="match status" value="1"/>
</dbReference>
<protein>
    <submittedName>
        <fullName evidence="5">CubicO group peptidase, beta-lactamase class C family</fullName>
    </submittedName>
</protein>
<feature type="chain" id="PRO_5030022866" evidence="3">
    <location>
        <begin position="26"/>
        <end position="387"/>
    </location>
</feature>
<evidence type="ECO:0000256" key="3">
    <source>
        <dbReference type="SAM" id="SignalP"/>
    </source>
</evidence>
<dbReference type="SUPFAM" id="SSF56601">
    <property type="entry name" value="beta-lactamase/transpeptidase-like"/>
    <property type="match status" value="1"/>
</dbReference>
<dbReference type="RefSeq" id="WP_076380501.1">
    <property type="nucleotide sequence ID" value="NZ_AP017422.1"/>
</dbReference>
<organism evidence="5 6">
    <name type="scientific">Filimonas lacunae</name>
    <dbReference type="NCBI Taxonomy" id="477680"/>
    <lineage>
        <taxon>Bacteria</taxon>
        <taxon>Pseudomonadati</taxon>
        <taxon>Bacteroidota</taxon>
        <taxon>Chitinophagia</taxon>
        <taxon>Chitinophagales</taxon>
        <taxon>Chitinophagaceae</taxon>
        <taxon>Filimonas</taxon>
    </lineage>
</organism>
<evidence type="ECO:0000259" key="4">
    <source>
        <dbReference type="Pfam" id="PF00144"/>
    </source>
</evidence>
<dbReference type="PROSITE" id="PS51257">
    <property type="entry name" value="PROKAR_LIPOPROTEIN"/>
    <property type="match status" value="1"/>
</dbReference>
<dbReference type="InterPro" id="IPR050491">
    <property type="entry name" value="AmpC-like"/>
</dbReference>
<feature type="domain" description="Beta-lactamase-related" evidence="4">
    <location>
        <begin position="75"/>
        <end position="357"/>
    </location>
</feature>
<dbReference type="STRING" id="477680.SAMN05421788_106312"/>
<name>A0A173MFA0_9BACT</name>
<feature type="signal peptide" evidence="3">
    <location>
        <begin position="1"/>
        <end position="25"/>
    </location>
</feature>
<keyword evidence="6" id="KW-1185">Reference proteome</keyword>
<evidence type="ECO:0000256" key="1">
    <source>
        <dbReference type="ARBA" id="ARBA00004370"/>
    </source>
</evidence>